<dbReference type="EMBL" id="BMIQ01000006">
    <property type="protein sequence ID" value="GGE13385.1"/>
    <property type="molecule type" value="Genomic_DNA"/>
</dbReference>
<evidence type="ECO:0000313" key="3">
    <source>
        <dbReference type="EMBL" id="GGE13385.1"/>
    </source>
</evidence>
<dbReference type="Pfam" id="PF06912">
    <property type="entry name" value="DUF1275"/>
    <property type="match status" value="1"/>
</dbReference>
<protein>
    <submittedName>
        <fullName evidence="3">DUF1275 family protein</fullName>
    </submittedName>
</protein>
<dbReference type="AlphaFoldDB" id="A0A916ZTF8"/>
<keyword evidence="2" id="KW-1133">Transmembrane helix</keyword>
<dbReference type="RefSeq" id="WP_210318486.1">
    <property type="nucleotide sequence ID" value="NZ_BMIQ01000006.1"/>
</dbReference>
<evidence type="ECO:0000256" key="2">
    <source>
        <dbReference type="SAM" id="Phobius"/>
    </source>
</evidence>
<dbReference type="PANTHER" id="PTHR37314:SF4">
    <property type="entry name" value="UPF0700 TRANSMEMBRANE PROTEIN YOAK"/>
    <property type="match status" value="1"/>
</dbReference>
<evidence type="ECO:0000256" key="1">
    <source>
        <dbReference type="SAM" id="MobiDB-lite"/>
    </source>
</evidence>
<proteinExistence type="predicted"/>
<dbReference type="Proteomes" id="UP000644699">
    <property type="component" value="Unassembled WGS sequence"/>
</dbReference>
<dbReference type="PANTHER" id="PTHR37314">
    <property type="entry name" value="SLR0142 PROTEIN"/>
    <property type="match status" value="1"/>
</dbReference>
<keyword evidence="2" id="KW-0472">Membrane</keyword>
<evidence type="ECO:0000313" key="4">
    <source>
        <dbReference type="Proteomes" id="UP000644699"/>
    </source>
</evidence>
<gene>
    <name evidence="3" type="ORF">GCM10011390_35590</name>
</gene>
<keyword evidence="2" id="KW-0812">Transmembrane</keyword>
<feature type="transmembrane region" description="Helical" evidence="2">
    <location>
        <begin position="168"/>
        <end position="188"/>
    </location>
</feature>
<keyword evidence="4" id="KW-1185">Reference proteome</keyword>
<feature type="transmembrane region" description="Helical" evidence="2">
    <location>
        <begin position="195"/>
        <end position="214"/>
    </location>
</feature>
<accession>A0A916ZTF8</accession>
<comment type="caution">
    <text evidence="3">The sequence shown here is derived from an EMBL/GenBank/DDBJ whole genome shotgun (WGS) entry which is preliminary data.</text>
</comment>
<name>A0A916ZTF8_9HYPH</name>
<feature type="transmembrane region" description="Helical" evidence="2">
    <location>
        <begin position="95"/>
        <end position="128"/>
    </location>
</feature>
<sequence length="254" mass="26748">MSRFSRRAAIKRRRLVVGCLFAVSLSFISGMTDAVGFLTAGDFVSFMSGNTTRLSIALAEDRTGAALRLAGILLMFVVGNAAGVVLNRFAGRRQLVVLLAVALFSAFGIFAALDPAAILSVAFAMGLINVALEEVSGHPLGVSYVTGALSRFGRGLGRLLTGQHHPGWWLQIIPWIGLFSGTVCGAFLEAGLGRLAFLASAGAAMALGFVSLAIPPRWREGFLIRRPVPRTVGRRGARRPDELKPGADGLASPG</sequence>
<feature type="transmembrane region" description="Helical" evidence="2">
    <location>
        <begin position="65"/>
        <end position="86"/>
    </location>
</feature>
<feature type="region of interest" description="Disordered" evidence="1">
    <location>
        <begin position="233"/>
        <end position="254"/>
    </location>
</feature>
<reference evidence="3" key="1">
    <citation type="journal article" date="2014" name="Int. J. Syst. Evol. Microbiol.">
        <title>Complete genome sequence of Corynebacterium casei LMG S-19264T (=DSM 44701T), isolated from a smear-ripened cheese.</title>
        <authorList>
            <consortium name="US DOE Joint Genome Institute (JGI-PGF)"/>
            <person name="Walter F."/>
            <person name="Albersmeier A."/>
            <person name="Kalinowski J."/>
            <person name="Ruckert C."/>
        </authorList>
    </citation>
    <scope>NUCLEOTIDE SEQUENCE</scope>
    <source>
        <strain evidence="3">CGMCC 1.15367</strain>
    </source>
</reference>
<reference evidence="3" key="2">
    <citation type="submission" date="2020-09" db="EMBL/GenBank/DDBJ databases">
        <authorList>
            <person name="Sun Q."/>
            <person name="Zhou Y."/>
        </authorList>
    </citation>
    <scope>NUCLEOTIDE SEQUENCE</scope>
    <source>
        <strain evidence="3">CGMCC 1.15367</strain>
    </source>
</reference>
<organism evidence="3 4">
    <name type="scientific">Aureimonas endophytica</name>
    <dbReference type="NCBI Taxonomy" id="2027858"/>
    <lineage>
        <taxon>Bacteria</taxon>
        <taxon>Pseudomonadati</taxon>
        <taxon>Pseudomonadota</taxon>
        <taxon>Alphaproteobacteria</taxon>
        <taxon>Hyphomicrobiales</taxon>
        <taxon>Aurantimonadaceae</taxon>
        <taxon>Aureimonas</taxon>
    </lineage>
</organism>
<dbReference type="InterPro" id="IPR010699">
    <property type="entry name" value="DUF1275"/>
</dbReference>